<evidence type="ECO:0000313" key="1">
    <source>
        <dbReference type="EMBL" id="KGK35156.1"/>
    </source>
</evidence>
<dbReference type="AlphaFoldDB" id="A0A099NTF5"/>
<dbReference type="HOGENOM" id="CLU_3429983_0_0_1"/>
<dbReference type="Proteomes" id="UP000029867">
    <property type="component" value="Unassembled WGS sequence"/>
</dbReference>
<evidence type="ECO:0000313" key="2">
    <source>
        <dbReference type="Proteomes" id="UP000029867"/>
    </source>
</evidence>
<dbReference type="EMBL" id="JQFK01000914">
    <property type="protein sequence ID" value="KGK35156.1"/>
    <property type="molecule type" value="Genomic_DNA"/>
</dbReference>
<protein>
    <submittedName>
        <fullName evidence="1">Uncharacterized protein</fullName>
    </submittedName>
</protein>
<accession>A0A099NTF5</accession>
<organism evidence="1 2">
    <name type="scientific">Pichia kudriavzevii</name>
    <name type="common">Yeast</name>
    <name type="synonym">Issatchenkia orientalis</name>
    <dbReference type="NCBI Taxonomy" id="4909"/>
    <lineage>
        <taxon>Eukaryota</taxon>
        <taxon>Fungi</taxon>
        <taxon>Dikarya</taxon>
        <taxon>Ascomycota</taxon>
        <taxon>Saccharomycotina</taxon>
        <taxon>Pichiomycetes</taxon>
        <taxon>Pichiales</taxon>
        <taxon>Pichiaceae</taxon>
        <taxon>Pichia</taxon>
    </lineage>
</organism>
<gene>
    <name evidence="1" type="ORF">JL09_g5694</name>
</gene>
<proteinExistence type="predicted"/>
<name>A0A099NTF5_PICKU</name>
<reference evidence="2" key="1">
    <citation type="journal article" date="2014" name="Microb. Cell Fact.">
        <title>Exploiting Issatchenkia orientalis SD108 for succinic acid production.</title>
        <authorList>
            <person name="Xiao H."/>
            <person name="Shao Z."/>
            <person name="Jiang Y."/>
            <person name="Dole S."/>
            <person name="Zhao H."/>
        </authorList>
    </citation>
    <scope>NUCLEOTIDE SEQUENCE [LARGE SCALE GENOMIC DNA]</scope>
    <source>
        <strain evidence="2">SD108</strain>
    </source>
</reference>
<sequence length="19" mass="2009">MASAKVKSQLIQQQSGFSA</sequence>
<comment type="caution">
    <text evidence="1">The sequence shown here is derived from an EMBL/GenBank/DDBJ whole genome shotgun (WGS) entry which is preliminary data.</text>
</comment>